<evidence type="ECO:0000256" key="2">
    <source>
        <dbReference type="SAM" id="SignalP"/>
    </source>
</evidence>
<dbReference type="Proteomes" id="UP000830116">
    <property type="component" value="Chromosome"/>
</dbReference>
<gene>
    <name evidence="3" type="ORF">MNR06_11395</name>
</gene>
<feature type="region of interest" description="Disordered" evidence="1">
    <location>
        <begin position="24"/>
        <end position="44"/>
    </location>
</feature>
<protein>
    <submittedName>
        <fullName evidence="3">Hit locus</fullName>
    </submittedName>
</protein>
<feature type="signal peptide" evidence="2">
    <location>
        <begin position="1"/>
        <end position="24"/>
    </location>
</feature>
<feature type="compositionally biased region" description="Low complexity" evidence="1">
    <location>
        <begin position="80"/>
        <end position="96"/>
    </location>
</feature>
<keyword evidence="4" id="KW-1185">Reference proteome</keyword>
<evidence type="ECO:0000313" key="3">
    <source>
        <dbReference type="EMBL" id="UOF00306.1"/>
    </source>
</evidence>
<keyword evidence="2" id="KW-0732">Signal</keyword>
<evidence type="ECO:0000313" key="4">
    <source>
        <dbReference type="Proteomes" id="UP000830116"/>
    </source>
</evidence>
<feature type="chain" id="PRO_5047508400" evidence="2">
    <location>
        <begin position="25"/>
        <end position="96"/>
    </location>
</feature>
<accession>A0ABY4C5R9</accession>
<reference evidence="3" key="1">
    <citation type="submission" date="2022-03" db="EMBL/GenBank/DDBJ databases">
        <title>Genome Identification and Characterization of new species Bdellovibrio reynosense LBG001 sp. nov. from a Mexico soil sample.</title>
        <authorList>
            <person name="Camilli A."/>
            <person name="Ajao Y."/>
            <person name="Guo X."/>
        </authorList>
    </citation>
    <scope>NUCLEOTIDE SEQUENCE</scope>
    <source>
        <strain evidence="3">LBG001</strain>
    </source>
</reference>
<sequence length="96" mass="10047">MKKVLALSISLVLGFSVVSVTSFAQEDDSKRTVNPGTDPNEAKGTRALEAEVAAPGYCPECIARMKHGRINDDTTYRPAGTSSSPSGGSSSKEGTR</sequence>
<evidence type="ECO:0000256" key="1">
    <source>
        <dbReference type="SAM" id="MobiDB-lite"/>
    </source>
</evidence>
<feature type="region of interest" description="Disordered" evidence="1">
    <location>
        <begin position="68"/>
        <end position="96"/>
    </location>
</feature>
<dbReference type="RefSeq" id="WP_243536127.1">
    <property type="nucleotide sequence ID" value="NZ_CP093442.1"/>
</dbReference>
<organism evidence="3 4">
    <name type="scientific">Bdellovibrio reynosensis</name>
    <dbReference type="NCBI Taxonomy" id="2835041"/>
    <lineage>
        <taxon>Bacteria</taxon>
        <taxon>Pseudomonadati</taxon>
        <taxon>Bdellovibrionota</taxon>
        <taxon>Bdellovibrionia</taxon>
        <taxon>Bdellovibrionales</taxon>
        <taxon>Pseudobdellovibrionaceae</taxon>
        <taxon>Bdellovibrio</taxon>
    </lineage>
</organism>
<name>A0ABY4C5R9_9BACT</name>
<dbReference type="EMBL" id="CP093442">
    <property type="protein sequence ID" value="UOF00306.1"/>
    <property type="molecule type" value="Genomic_DNA"/>
</dbReference>
<proteinExistence type="predicted"/>